<evidence type="ECO:0000256" key="2">
    <source>
        <dbReference type="ARBA" id="ARBA00004477"/>
    </source>
</evidence>
<evidence type="ECO:0000256" key="13">
    <source>
        <dbReference type="ARBA" id="ARBA00025880"/>
    </source>
</evidence>
<proteinExistence type="predicted"/>
<sequence>MYFLFLSYMIWKVFCNISARRSALPSMSNARRLHYEGSIYRFKFLMIATLLCAALTVIGFILGQASEGHWKWNDTNNLNYASAFLVGVYGMWNIYIFALIVLYSPSHKHWPSEIDVNNSSSDTIEFSRLPTEPTEMSSLASFSRKSAFD</sequence>
<feature type="region of interest" description="Disordered" evidence="16">
    <location>
        <begin position="129"/>
        <end position="149"/>
    </location>
</feature>
<dbReference type="GO" id="GO:0007367">
    <property type="term" value="P:segment polarity determination"/>
    <property type="evidence" value="ECO:0007669"/>
    <property type="project" value="UniProtKB-KW"/>
</dbReference>
<protein>
    <recommendedName>
        <fullName evidence="3">Protein wntless</fullName>
    </recommendedName>
</protein>
<evidence type="ECO:0000256" key="17">
    <source>
        <dbReference type="SAM" id="Phobius"/>
    </source>
</evidence>
<organism evidence="19">
    <name type="scientific">Schizaphis graminum</name>
    <name type="common">Green bug aphid</name>
    <dbReference type="NCBI Taxonomy" id="13262"/>
    <lineage>
        <taxon>Eukaryota</taxon>
        <taxon>Metazoa</taxon>
        <taxon>Ecdysozoa</taxon>
        <taxon>Arthropoda</taxon>
        <taxon>Hexapoda</taxon>
        <taxon>Insecta</taxon>
        <taxon>Pterygota</taxon>
        <taxon>Neoptera</taxon>
        <taxon>Paraneoptera</taxon>
        <taxon>Hemiptera</taxon>
        <taxon>Sternorrhyncha</taxon>
        <taxon>Aphidomorpha</taxon>
        <taxon>Aphidoidea</taxon>
        <taxon>Aphididae</taxon>
        <taxon>Aphidini</taxon>
        <taxon>Schizaphis</taxon>
    </lineage>
</organism>
<dbReference type="GO" id="GO:0016055">
    <property type="term" value="P:Wnt signaling pathway"/>
    <property type="evidence" value="ECO:0007669"/>
    <property type="project" value="InterPro"/>
</dbReference>
<evidence type="ECO:0000256" key="15">
    <source>
        <dbReference type="ARBA" id="ARBA00034107"/>
    </source>
</evidence>
<keyword evidence="11" id="KW-0966">Cell projection</keyword>
<dbReference type="GO" id="GO:0017147">
    <property type="term" value="F:Wnt-protein binding"/>
    <property type="evidence" value="ECO:0007669"/>
    <property type="project" value="InterPro"/>
</dbReference>
<evidence type="ECO:0000256" key="11">
    <source>
        <dbReference type="ARBA" id="ARBA00023273"/>
    </source>
</evidence>
<name>A0A2S2PHV6_SCHGA</name>
<evidence type="ECO:0000256" key="7">
    <source>
        <dbReference type="ARBA" id="ARBA00022989"/>
    </source>
</evidence>
<evidence type="ECO:0000256" key="4">
    <source>
        <dbReference type="ARBA" id="ARBA00022692"/>
    </source>
</evidence>
<keyword evidence="6" id="KW-0967">Endosome</keyword>
<evidence type="ECO:0000256" key="5">
    <source>
        <dbReference type="ARBA" id="ARBA00022716"/>
    </source>
</evidence>
<feature type="transmembrane region" description="Helical" evidence="17">
    <location>
        <begin position="44"/>
        <end position="63"/>
    </location>
</feature>
<keyword evidence="4 17" id="KW-0812">Transmembrane</keyword>
<feature type="transmembrane region" description="Helical" evidence="17">
    <location>
        <begin position="83"/>
        <end position="103"/>
    </location>
</feature>
<dbReference type="GO" id="GO:0061355">
    <property type="term" value="P:Wnt protein secretion"/>
    <property type="evidence" value="ECO:0007669"/>
    <property type="project" value="TreeGrafter"/>
</dbReference>
<gene>
    <name evidence="19" type="primary">wls</name>
    <name evidence="19" type="ORF">g.34811</name>
</gene>
<dbReference type="GO" id="GO:0045211">
    <property type="term" value="C:postsynaptic membrane"/>
    <property type="evidence" value="ECO:0007669"/>
    <property type="project" value="UniProtKB-SubCell"/>
</dbReference>
<dbReference type="GO" id="GO:0006886">
    <property type="term" value="P:intracellular protein transport"/>
    <property type="evidence" value="ECO:0007669"/>
    <property type="project" value="TreeGrafter"/>
</dbReference>
<dbReference type="PANTHER" id="PTHR13449">
    <property type="entry name" value="INTEGRAL MEMBRANE PROTEIN GPR177"/>
    <property type="match status" value="1"/>
</dbReference>
<dbReference type="PANTHER" id="PTHR13449:SF2">
    <property type="entry name" value="PROTEIN WNTLESS HOMOLOG"/>
    <property type="match status" value="1"/>
</dbReference>
<evidence type="ECO:0000256" key="16">
    <source>
        <dbReference type="SAM" id="MobiDB-lite"/>
    </source>
</evidence>
<keyword evidence="5" id="KW-0709">Segmentation polarity protein</keyword>
<keyword evidence="9 17" id="KW-0472">Membrane</keyword>
<comment type="function">
    <text evidence="12">A segment polarity gene required for wingless (wg)-dependent patterning processes, acting in both wg-sending cells and wg-target cells. In non-neuronal cells wls directs wg secretion. The wls traffic loop encompasses the Golgi, the cell surface, an endocytic compartment and a retrograde route leading back to the Golgi, and involves clathrin-mediated endocytosis and the retromer complex (a conserved protein complex consisting of Vps35 and Vps26). In neuronal cells (the larval motorneuron NMJ), the wg signal moves across the synapse via the release of wls-containing exosome-like vesicles. Postsynaptic wls is required for the trafficking of fz2 through the fz2-interacting protein Grip.</text>
</comment>
<evidence type="ECO:0000259" key="18">
    <source>
        <dbReference type="Pfam" id="PF06664"/>
    </source>
</evidence>
<feature type="domain" description="Wntless-like transmembrane" evidence="18">
    <location>
        <begin position="1"/>
        <end position="107"/>
    </location>
</feature>
<comment type="subcellular location">
    <subcellularLocation>
        <location evidence="2">Endoplasmic reticulum membrane</location>
        <topology evidence="2">Multi-pass membrane protein</topology>
    </subcellularLocation>
    <subcellularLocation>
        <location evidence="1">Endosome membrane</location>
        <topology evidence="1">Multi-pass membrane protein</topology>
    </subcellularLocation>
    <subcellularLocation>
        <location evidence="14">Postsynaptic cell membrane</location>
        <topology evidence="14">Multi-pass membrane protein</topology>
    </subcellularLocation>
    <subcellularLocation>
        <location evidence="15">Presynaptic cell membrane</location>
        <topology evidence="15">Multi-pass membrane protein</topology>
    </subcellularLocation>
</comment>
<keyword evidence="7 17" id="KW-1133">Transmembrane helix</keyword>
<evidence type="ECO:0000256" key="14">
    <source>
        <dbReference type="ARBA" id="ARBA00034104"/>
    </source>
</evidence>
<evidence type="ECO:0000256" key="1">
    <source>
        <dbReference type="ARBA" id="ARBA00004337"/>
    </source>
</evidence>
<dbReference type="GO" id="GO:0005789">
    <property type="term" value="C:endoplasmic reticulum membrane"/>
    <property type="evidence" value="ECO:0007669"/>
    <property type="project" value="UniProtKB-SubCell"/>
</dbReference>
<dbReference type="InterPro" id="IPR009551">
    <property type="entry name" value="Wntless"/>
</dbReference>
<dbReference type="AlphaFoldDB" id="A0A2S2PHV6"/>
<evidence type="ECO:0000256" key="9">
    <source>
        <dbReference type="ARBA" id="ARBA00023136"/>
    </source>
</evidence>
<reference evidence="19" key="1">
    <citation type="submission" date="2018-04" db="EMBL/GenBank/DDBJ databases">
        <title>Transcriptome of Schizaphis graminum biotype I.</title>
        <authorList>
            <person name="Scully E.D."/>
            <person name="Geib S.M."/>
            <person name="Palmer N.A."/>
            <person name="Koch K."/>
            <person name="Bradshaw J."/>
            <person name="Heng-Moss T."/>
            <person name="Sarath G."/>
        </authorList>
    </citation>
    <scope>NUCLEOTIDE SEQUENCE</scope>
</reference>
<comment type="subunit">
    <text evidence="13">Interacts with wg; in the Golgi. Interacts with Vps35, a component of the retromer complex; wls stability is regulated by Vps35.</text>
</comment>
<evidence type="ECO:0000256" key="8">
    <source>
        <dbReference type="ARBA" id="ARBA00023018"/>
    </source>
</evidence>
<keyword evidence="10" id="KW-0628">Postsynaptic cell membrane</keyword>
<evidence type="ECO:0000313" key="19">
    <source>
        <dbReference type="EMBL" id="MBY29019.1"/>
    </source>
</evidence>
<evidence type="ECO:0000256" key="3">
    <source>
        <dbReference type="ARBA" id="ARBA00015887"/>
    </source>
</evidence>
<dbReference type="EMBL" id="GGMR01016400">
    <property type="protein sequence ID" value="MBY29019.1"/>
    <property type="molecule type" value="Transcribed_RNA"/>
</dbReference>
<evidence type="ECO:0000256" key="12">
    <source>
        <dbReference type="ARBA" id="ARBA00025339"/>
    </source>
</evidence>
<evidence type="ECO:0000256" key="6">
    <source>
        <dbReference type="ARBA" id="ARBA00022753"/>
    </source>
</evidence>
<dbReference type="Pfam" id="PF06664">
    <property type="entry name" value="WLS-like_TM"/>
    <property type="match status" value="1"/>
</dbReference>
<evidence type="ECO:0000256" key="10">
    <source>
        <dbReference type="ARBA" id="ARBA00023257"/>
    </source>
</evidence>
<feature type="compositionally biased region" description="Polar residues" evidence="16">
    <location>
        <begin position="134"/>
        <end position="149"/>
    </location>
</feature>
<keyword evidence="5" id="KW-0217">Developmental protein</keyword>
<accession>A0A2S2PHV6</accession>
<dbReference type="InterPro" id="IPR047843">
    <property type="entry name" value="WLS-like_TM"/>
</dbReference>
<dbReference type="GO" id="GO:0010008">
    <property type="term" value="C:endosome membrane"/>
    <property type="evidence" value="ECO:0007669"/>
    <property type="project" value="UniProtKB-SubCell"/>
</dbReference>
<dbReference type="GO" id="GO:0042734">
    <property type="term" value="C:presynaptic membrane"/>
    <property type="evidence" value="ECO:0007669"/>
    <property type="project" value="UniProtKB-SubCell"/>
</dbReference>
<keyword evidence="8" id="KW-0770">Synapse</keyword>